<dbReference type="SUPFAM" id="SSF52833">
    <property type="entry name" value="Thioredoxin-like"/>
    <property type="match status" value="1"/>
</dbReference>
<dbReference type="InterPro" id="IPR036249">
    <property type="entry name" value="Thioredoxin-like_sf"/>
</dbReference>
<dbReference type="Gene3D" id="3.40.30.10">
    <property type="entry name" value="Glutaredoxin"/>
    <property type="match status" value="1"/>
</dbReference>
<proteinExistence type="predicted"/>
<protein>
    <submittedName>
        <fullName evidence="1">(2Fe-2S) ferredoxin domain-containing protein</fullName>
    </submittedName>
</protein>
<organism evidence="1 2">
    <name type="scientific">Niallia oryzisoli</name>
    <dbReference type="NCBI Taxonomy" id="1737571"/>
    <lineage>
        <taxon>Bacteria</taxon>
        <taxon>Bacillati</taxon>
        <taxon>Bacillota</taxon>
        <taxon>Bacilli</taxon>
        <taxon>Bacillales</taxon>
        <taxon>Bacillaceae</taxon>
        <taxon>Niallia</taxon>
    </lineage>
</organism>
<evidence type="ECO:0000313" key="1">
    <source>
        <dbReference type="EMBL" id="WVX79482.1"/>
    </source>
</evidence>
<name>A0ABZ2C8J2_9BACI</name>
<keyword evidence="2" id="KW-1185">Reference proteome</keyword>
<sequence>MATWDLSSTMHHILICNGSSCNRVGAEELTQAIRKEISDRDLDNTIHTTRTRCNGRCHDKCVVIHYPKGTWYKDLNSEDVSPFIESILINEEYSEKLSHTFHGEGFQRSQGVITGILKDKERVSKVSKKQG</sequence>
<dbReference type="RefSeq" id="WP_338448416.1">
    <property type="nucleotide sequence ID" value="NZ_CP137640.1"/>
</dbReference>
<dbReference type="Proteomes" id="UP001357223">
    <property type="component" value="Chromosome"/>
</dbReference>
<gene>
    <name evidence="1" type="ORF">R4Z09_19565</name>
</gene>
<dbReference type="EMBL" id="CP137640">
    <property type="protein sequence ID" value="WVX79482.1"/>
    <property type="molecule type" value="Genomic_DNA"/>
</dbReference>
<accession>A0ABZ2C8J2</accession>
<reference evidence="1 2" key="1">
    <citation type="submission" date="2023-10" db="EMBL/GenBank/DDBJ databases">
        <title>Niallia locisalis sp.nov. isolated from a salt pond sample.</title>
        <authorList>
            <person name="Li X.-J."/>
            <person name="Dong L."/>
        </authorList>
    </citation>
    <scope>NUCLEOTIDE SEQUENCE [LARGE SCALE GENOMIC DNA]</scope>
    <source>
        <strain evidence="1 2">DSM 29761</strain>
    </source>
</reference>
<dbReference type="CDD" id="cd02980">
    <property type="entry name" value="TRX_Fd_family"/>
    <property type="match status" value="1"/>
</dbReference>
<evidence type="ECO:0000313" key="2">
    <source>
        <dbReference type="Proteomes" id="UP001357223"/>
    </source>
</evidence>